<dbReference type="Proteomes" id="UP000595362">
    <property type="component" value="Chromosome"/>
</dbReference>
<feature type="domain" description="SUF system FeS cluster assembly SufBD core" evidence="1">
    <location>
        <begin position="160"/>
        <end position="387"/>
    </location>
</feature>
<dbReference type="GO" id="GO:0016226">
    <property type="term" value="P:iron-sulfur cluster assembly"/>
    <property type="evidence" value="ECO:0007669"/>
    <property type="project" value="InterPro"/>
</dbReference>
<evidence type="ECO:0000313" key="2">
    <source>
        <dbReference type="EMBL" id="QQG37431.1"/>
    </source>
</evidence>
<organism evidence="2 3">
    <name type="scientific">Micavibrio aeruginosavorus</name>
    <dbReference type="NCBI Taxonomy" id="349221"/>
    <lineage>
        <taxon>Bacteria</taxon>
        <taxon>Pseudomonadati</taxon>
        <taxon>Bdellovibrionota</taxon>
        <taxon>Bdellovibrionia</taxon>
        <taxon>Bdellovibrionales</taxon>
        <taxon>Pseudobdellovibrionaceae</taxon>
        <taxon>Micavibrio</taxon>
    </lineage>
</organism>
<dbReference type="PANTHER" id="PTHR43575:SF1">
    <property type="entry name" value="PROTEIN ABCI7, CHLOROPLASTIC"/>
    <property type="match status" value="1"/>
</dbReference>
<dbReference type="InterPro" id="IPR011542">
    <property type="entry name" value="SUF_FeS_clus_asmbl_SufD"/>
</dbReference>
<proteinExistence type="predicted"/>
<dbReference type="NCBIfam" id="TIGR01981">
    <property type="entry name" value="sufD"/>
    <property type="match status" value="1"/>
</dbReference>
<dbReference type="InterPro" id="IPR000825">
    <property type="entry name" value="SUF_FeS_clus_asmbl_SufBD_core"/>
</dbReference>
<evidence type="ECO:0000313" key="3">
    <source>
        <dbReference type="Proteomes" id="UP000595362"/>
    </source>
</evidence>
<dbReference type="SUPFAM" id="SSF101960">
    <property type="entry name" value="Stabilizer of iron transporter SufD"/>
    <property type="match status" value="1"/>
</dbReference>
<dbReference type="AlphaFoldDB" id="A0A7T5UIX5"/>
<protein>
    <submittedName>
        <fullName evidence="2">Fe-S cluster assembly protein SufD</fullName>
    </submittedName>
</protein>
<sequence length="414" mass="46355">MTTATVTKFPEKSPYQPDTAEGILRAYDAFVADIDDQPQWLVDLRKSSLKEFKRRGIPTPRIEGWKFTNLLPLVKGYGDKVGQIKVSHDKVDGVIIAPLMEMLDQDWVKAALSEDMPPLQHNTENTLWHLGNIYLRDGIVIDVPANKEIKKPLELLTSAADGAFFTDRMVIRVQKNARLTIVEDHWSKGTFWKNRLTHIVLEPGAKLTHIRMQDDSDKAVYTQTTNVHVGRDAVYDAVAFCTGAALSRNQVRVTLDDTGAQCHLNGANLLRGEQLGDTTILVEHRAPHCQSNQNIRTVLDGRAHGVFQGKVHVHQPAQKTDGYQLSRALILSEGAEMDTKPELEIYADDVKCSHGATTGQLDQEPLFYMQSRGIDAKSAKALLIQAFIAEVFENIKDEGLKTSLERKVEAWLKQ</sequence>
<dbReference type="Pfam" id="PF01458">
    <property type="entry name" value="SUFBD_core"/>
    <property type="match status" value="1"/>
</dbReference>
<dbReference type="PANTHER" id="PTHR43575">
    <property type="entry name" value="PROTEIN ABCI7, CHLOROPLASTIC"/>
    <property type="match status" value="1"/>
</dbReference>
<reference evidence="2 3" key="1">
    <citation type="submission" date="2020-07" db="EMBL/GenBank/DDBJ databases">
        <title>Huge and variable diversity of episymbiotic CPR bacteria and DPANN archaea in groundwater ecosystems.</title>
        <authorList>
            <person name="He C.Y."/>
            <person name="Keren R."/>
            <person name="Whittaker M."/>
            <person name="Farag I.F."/>
            <person name="Doudna J."/>
            <person name="Cate J.H.D."/>
            <person name="Banfield J.F."/>
        </authorList>
    </citation>
    <scope>NUCLEOTIDE SEQUENCE [LARGE SCALE GENOMIC DNA]</scope>
    <source>
        <strain evidence="2">NC_groundwater_70_Ag_B-0.1um_54_66</strain>
    </source>
</reference>
<evidence type="ECO:0000259" key="1">
    <source>
        <dbReference type="Pfam" id="PF01458"/>
    </source>
</evidence>
<gene>
    <name evidence="2" type="primary">sufD</name>
    <name evidence="2" type="ORF">HYS17_08420</name>
</gene>
<dbReference type="InterPro" id="IPR037284">
    <property type="entry name" value="SUF_FeS_clus_asmbl_SufBD_sf"/>
</dbReference>
<dbReference type="InterPro" id="IPR055346">
    <property type="entry name" value="Fe-S_cluster_assembly_SufBD"/>
</dbReference>
<dbReference type="EMBL" id="CP066681">
    <property type="protein sequence ID" value="QQG37431.1"/>
    <property type="molecule type" value="Genomic_DNA"/>
</dbReference>
<name>A0A7T5UIX5_9BACT</name>
<accession>A0A7T5UIX5</accession>